<gene>
    <name evidence="16" type="ORF">SAMN05444266_109204</name>
</gene>
<dbReference type="InterPro" id="IPR012910">
    <property type="entry name" value="Plug_dom"/>
</dbReference>
<evidence type="ECO:0000256" key="7">
    <source>
        <dbReference type="ARBA" id="ARBA00023004"/>
    </source>
</evidence>
<evidence type="ECO:0000256" key="14">
    <source>
        <dbReference type="SAM" id="SignalP"/>
    </source>
</evidence>
<keyword evidence="4" id="KW-0406">Ion transport</keyword>
<keyword evidence="5 12" id="KW-0812">Transmembrane</keyword>
<dbReference type="Pfam" id="PF00593">
    <property type="entry name" value="TonB_dep_Rec_b-barrel"/>
    <property type="match status" value="1"/>
</dbReference>
<dbReference type="Proteomes" id="UP000184420">
    <property type="component" value="Unassembled WGS sequence"/>
</dbReference>
<name>A0A1M7K8Q3_9BACT</name>
<dbReference type="Gene3D" id="2.170.130.10">
    <property type="entry name" value="TonB-dependent receptor, plug domain"/>
    <property type="match status" value="1"/>
</dbReference>
<dbReference type="InterPro" id="IPR008969">
    <property type="entry name" value="CarboxyPept-like_regulatory"/>
</dbReference>
<evidence type="ECO:0000256" key="5">
    <source>
        <dbReference type="ARBA" id="ARBA00022692"/>
    </source>
</evidence>
<dbReference type="Gene3D" id="2.40.170.20">
    <property type="entry name" value="TonB-dependent receptor, beta-barrel domain"/>
    <property type="match status" value="1"/>
</dbReference>
<dbReference type="PANTHER" id="PTHR30069:SF29">
    <property type="entry name" value="HEMOGLOBIN AND HEMOGLOBIN-HAPTOGLOBIN-BINDING PROTEIN 1-RELATED"/>
    <property type="match status" value="1"/>
</dbReference>
<keyword evidence="17" id="KW-1185">Reference proteome</keyword>
<feature type="chain" id="PRO_5013155962" evidence="14">
    <location>
        <begin position="31"/>
        <end position="1171"/>
    </location>
</feature>
<dbReference type="InterPro" id="IPR011662">
    <property type="entry name" value="Secretin/TonB_short_N"/>
</dbReference>
<dbReference type="SUPFAM" id="SSF56935">
    <property type="entry name" value="Porins"/>
    <property type="match status" value="1"/>
</dbReference>
<evidence type="ECO:0000256" key="9">
    <source>
        <dbReference type="ARBA" id="ARBA00023136"/>
    </source>
</evidence>
<dbReference type="PANTHER" id="PTHR30069">
    <property type="entry name" value="TONB-DEPENDENT OUTER MEMBRANE RECEPTOR"/>
    <property type="match status" value="1"/>
</dbReference>
<dbReference type="Pfam" id="PF13715">
    <property type="entry name" value="CarbopepD_reg_2"/>
    <property type="match status" value="1"/>
</dbReference>
<dbReference type="Pfam" id="PF07715">
    <property type="entry name" value="Plug"/>
    <property type="match status" value="1"/>
</dbReference>
<keyword evidence="11 12" id="KW-0998">Cell outer membrane</keyword>
<dbReference type="SUPFAM" id="SSF49464">
    <property type="entry name" value="Carboxypeptidase regulatory domain-like"/>
    <property type="match status" value="1"/>
</dbReference>
<dbReference type="GO" id="GO:0015344">
    <property type="term" value="F:siderophore uptake transmembrane transporter activity"/>
    <property type="evidence" value="ECO:0007669"/>
    <property type="project" value="TreeGrafter"/>
</dbReference>
<dbReference type="SMART" id="SM00965">
    <property type="entry name" value="STN"/>
    <property type="match status" value="1"/>
</dbReference>
<keyword evidence="9 12" id="KW-0472">Membrane</keyword>
<evidence type="ECO:0000256" key="12">
    <source>
        <dbReference type="PROSITE-ProRule" id="PRU01360"/>
    </source>
</evidence>
<proteinExistence type="inferred from homology"/>
<dbReference type="AlphaFoldDB" id="A0A1M7K8Q3"/>
<evidence type="ECO:0000256" key="6">
    <source>
        <dbReference type="ARBA" id="ARBA00022729"/>
    </source>
</evidence>
<organism evidence="16 17">
    <name type="scientific">Chitinophaga jiangningensis</name>
    <dbReference type="NCBI Taxonomy" id="1419482"/>
    <lineage>
        <taxon>Bacteria</taxon>
        <taxon>Pseudomonadati</taxon>
        <taxon>Bacteroidota</taxon>
        <taxon>Chitinophagia</taxon>
        <taxon>Chitinophagales</taxon>
        <taxon>Chitinophagaceae</taxon>
        <taxon>Chitinophaga</taxon>
    </lineage>
</organism>
<evidence type="ECO:0000256" key="2">
    <source>
        <dbReference type="ARBA" id="ARBA00022448"/>
    </source>
</evidence>
<dbReference type="InterPro" id="IPR023997">
    <property type="entry name" value="TonB-dep_OMP_SusC/RagA_CS"/>
</dbReference>
<evidence type="ECO:0000256" key="10">
    <source>
        <dbReference type="ARBA" id="ARBA00023170"/>
    </source>
</evidence>
<dbReference type="InterPro" id="IPR036942">
    <property type="entry name" value="Beta-barrel_TonB_sf"/>
</dbReference>
<keyword evidence="4" id="KW-0410">Iron transport</keyword>
<comment type="similarity">
    <text evidence="12 13">Belongs to the TonB-dependent receptor family.</text>
</comment>
<dbReference type="PROSITE" id="PS52016">
    <property type="entry name" value="TONB_DEPENDENT_REC_3"/>
    <property type="match status" value="1"/>
</dbReference>
<evidence type="ECO:0000256" key="11">
    <source>
        <dbReference type="ARBA" id="ARBA00023237"/>
    </source>
</evidence>
<reference evidence="16 17" key="1">
    <citation type="submission" date="2016-11" db="EMBL/GenBank/DDBJ databases">
        <authorList>
            <person name="Jaros S."/>
            <person name="Januszkiewicz K."/>
            <person name="Wedrychowicz H."/>
        </authorList>
    </citation>
    <scope>NUCLEOTIDE SEQUENCE [LARGE SCALE GENOMIC DNA]</scope>
    <source>
        <strain evidence="16 17">DSM 27406</strain>
    </source>
</reference>
<keyword evidence="10" id="KW-0675">Receptor</keyword>
<accession>A0A1M7K8Q3</accession>
<dbReference type="InterPro" id="IPR000531">
    <property type="entry name" value="Beta-barrel_TonB"/>
</dbReference>
<dbReference type="InterPro" id="IPR037066">
    <property type="entry name" value="Plug_dom_sf"/>
</dbReference>
<evidence type="ECO:0000256" key="1">
    <source>
        <dbReference type="ARBA" id="ARBA00004571"/>
    </source>
</evidence>
<dbReference type="InterPro" id="IPR039426">
    <property type="entry name" value="TonB-dep_rcpt-like"/>
</dbReference>
<dbReference type="EMBL" id="FRBL01000009">
    <property type="protein sequence ID" value="SHM61650.1"/>
    <property type="molecule type" value="Genomic_DNA"/>
</dbReference>
<evidence type="ECO:0000256" key="4">
    <source>
        <dbReference type="ARBA" id="ARBA00022496"/>
    </source>
</evidence>
<keyword evidence="8 13" id="KW-0798">TonB box</keyword>
<dbReference type="NCBIfam" id="TIGR04057">
    <property type="entry name" value="SusC_RagA_signa"/>
    <property type="match status" value="1"/>
</dbReference>
<evidence type="ECO:0000259" key="15">
    <source>
        <dbReference type="SMART" id="SM00965"/>
    </source>
</evidence>
<dbReference type="Gene3D" id="2.60.40.1120">
    <property type="entry name" value="Carboxypeptidase-like, regulatory domain"/>
    <property type="match status" value="1"/>
</dbReference>
<sequence length="1171" mass="129244">MKKKQAIKKILLLMKLTTFLICGALMQVSAKSYSQVKLSLNYSDVSLNSLLDSIEKKSDYTFVYNNKLTLNTSKIDVRVKEKTVPEILSRVLLPMGLDFKIMSDKMIVILSADGEQAFKVSGKVTDKNGMPLIGVTVKVDGAAVGTTTDAQGAYTLAASEKGALIFSFIGYLPQRVPVENRPHIDVVLQEDTKGLNEVVVTAMGITRQKRSLTYAVSEVKAAEIMHAGADNIGSALVGKLPGVDLVGMTGGPMNGTRINIRGINSIDGNSRPLIVLDGIPITDNDDSFAGRGGGNNAKGSLLNYINPDDIETITVLKGANAAALYGSQALNGVLVITTKKGKSDKKGLGVEVYSDYTYNQRAFMPEYQNEFGSGTTPYFTTFAADGTPIYTGTSTLNFGPKLDGRTVQWWDGQKRPWVGQPDNFKDIFQDGYTNSNRVSVNGSNDKSFFRLSFTNFNYGGFMPNMKQGRNSLSFASGYQVSSRIKVDVQLMYNNINNTNPPQRIDRASNYPMPRNEITSLFESNYKNALGYYMTDSIRKISSNFRDNILRPLFWDQLENRYTSNQQQILGSVTATIELAKPLSLRLRYGTNRYFNLNETREKWLQASDPTNATDLQGNYVRTLDNSYRNYMEALLTYNKSLSKDFKLSLTAGASGDDSYGYVNTAYVRGLRFRDIFSLNNNKAVDNNAPRGSDGGERYMALFGSGQLGFRDWLFLDVTGRNDWSSKLPVQNRSYFYPSVGLSYILSEAVKLPEVINYMKFRGSYAQVGNTVPSRYFANEGYTYSNYQRADGTFAVKSSIATSVPPLDIRAEKNYSLEFGMEAAFIDNRLKLDLTYYSNKGVDLINAVNVTPSSGASTIRINSGSISNKGIEIQLKGDIIRGKDFGWQATLNGTQIKRKVLSLADGIKERVIGNPFSAVFKAVPGDAPYDIYMNKIARDEKTGKPLVDANGLWKFEGTLSNMGNALPKWYGGFINDFNYKNFLLTIAIDYRYGGKIVSYSNTLMNGAGVSKESLYGRDTEHGGISFYTNDAGKNIRLANGEQPPAGKVLRTDGMLIDGIKPDGTPNDMIVSAANYYNSRYGGFATEDAVFDNNYIRLGEISLAYRLPNNICQRLSVQNITFSLIARNVAFLYKSLPNVTPNSGLGTDAINSNFEYSAFPSVRNLGGSVKVNF</sequence>
<comment type="subcellular location">
    <subcellularLocation>
        <location evidence="1 12">Cell outer membrane</location>
        <topology evidence="1 12">Multi-pass membrane protein</topology>
    </subcellularLocation>
</comment>
<dbReference type="GO" id="GO:0044718">
    <property type="term" value="P:siderophore transmembrane transport"/>
    <property type="evidence" value="ECO:0007669"/>
    <property type="project" value="TreeGrafter"/>
</dbReference>
<evidence type="ECO:0000256" key="3">
    <source>
        <dbReference type="ARBA" id="ARBA00022452"/>
    </source>
</evidence>
<evidence type="ECO:0000256" key="13">
    <source>
        <dbReference type="RuleBase" id="RU003357"/>
    </source>
</evidence>
<dbReference type="NCBIfam" id="TIGR04056">
    <property type="entry name" value="OMP_RagA_SusC"/>
    <property type="match status" value="1"/>
</dbReference>
<keyword evidence="3 12" id="KW-1134">Transmembrane beta strand</keyword>
<dbReference type="GO" id="GO:0009279">
    <property type="term" value="C:cell outer membrane"/>
    <property type="evidence" value="ECO:0007669"/>
    <property type="project" value="UniProtKB-SubCell"/>
</dbReference>
<dbReference type="STRING" id="1419482.SAMN05444266_109204"/>
<evidence type="ECO:0000313" key="16">
    <source>
        <dbReference type="EMBL" id="SHM61650.1"/>
    </source>
</evidence>
<evidence type="ECO:0000313" key="17">
    <source>
        <dbReference type="Proteomes" id="UP000184420"/>
    </source>
</evidence>
<keyword evidence="2 12" id="KW-0813">Transport</keyword>
<protein>
    <submittedName>
        <fullName evidence="16">Iron complex outermembrane recepter protein</fullName>
    </submittedName>
</protein>
<keyword evidence="6 14" id="KW-0732">Signal</keyword>
<feature type="domain" description="Secretin/TonB short N-terminal" evidence="15">
    <location>
        <begin position="60"/>
        <end position="112"/>
    </location>
</feature>
<dbReference type="InterPro" id="IPR023996">
    <property type="entry name" value="TonB-dep_OMP_SusC/RagA"/>
</dbReference>
<feature type="signal peptide" evidence="14">
    <location>
        <begin position="1"/>
        <end position="30"/>
    </location>
</feature>
<keyword evidence="7" id="KW-0408">Iron</keyword>
<evidence type="ECO:0000256" key="8">
    <source>
        <dbReference type="ARBA" id="ARBA00023077"/>
    </source>
</evidence>
<dbReference type="OrthoDB" id="9768177at2"/>